<evidence type="ECO:0000256" key="2">
    <source>
        <dbReference type="SAM" id="MobiDB-lite"/>
    </source>
</evidence>
<feature type="compositionally biased region" description="Low complexity" evidence="2">
    <location>
        <begin position="85"/>
        <end position="95"/>
    </location>
</feature>
<keyword evidence="1" id="KW-0945">Host-virus interaction</keyword>
<gene>
    <name evidence="4" type="ORF">K435DRAFT_850734</name>
</gene>
<dbReference type="PANTHER" id="PTHR13037:SF24">
    <property type="entry name" value="POLYCOMB PROTEIN PCL-RELATED"/>
    <property type="match status" value="1"/>
</dbReference>
<feature type="compositionally biased region" description="Polar residues" evidence="2">
    <location>
        <begin position="396"/>
        <end position="409"/>
    </location>
</feature>
<reference evidence="4 5" key="1">
    <citation type="journal article" date="2019" name="Nat. Ecol. Evol.">
        <title>Megaphylogeny resolves global patterns of mushroom evolution.</title>
        <authorList>
            <person name="Varga T."/>
            <person name="Krizsan K."/>
            <person name="Foldi C."/>
            <person name="Dima B."/>
            <person name="Sanchez-Garcia M."/>
            <person name="Sanchez-Ramirez S."/>
            <person name="Szollosi G.J."/>
            <person name="Szarkandi J.G."/>
            <person name="Papp V."/>
            <person name="Albert L."/>
            <person name="Andreopoulos W."/>
            <person name="Angelini C."/>
            <person name="Antonin V."/>
            <person name="Barry K.W."/>
            <person name="Bougher N.L."/>
            <person name="Buchanan P."/>
            <person name="Buyck B."/>
            <person name="Bense V."/>
            <person name="Catcheside P."/>
            <person name="Chovatia M."/>
            <person name="Cooper J."/>
            <person name="Damon W."/>
            <person name="Desjardin D."/>
            <person name="Finy P."/>
            <person name="Geml J."/>
            <person name="Haridas S."/>
            <person name="Hughes K."/>
            <person name="Justo A."/>
            <person name="Karasinski D."/>
            <person name="Kautmanova I."/>
            <person name="Kiss B."/>
            <person name="Kocsube S."/>
            <person name="Kotiranta H."/>
            <person name="LaButti K.M."/>
            <person name="Lechner B.E."/>
            <person name="Liimatainen K."/>
            <person name="Lipzen A."/>
            <person name="Lukacs Z."/>
            <person name="Mihaltcheva S."/>
            <person name="Morgado L.N."/>
            <person name="Niskanen T."/>
            <person name="Noordeloos M.E."/>
            <person name="Ohm R.A."/>
            <person name="Ortiz-Santana B."/>
            <person name="Ovrebo C."/>
            <person name="Racz N."/>
            <person name="Riley R."/>
            <person name="Savchenko A."/>
            <person name="Shiryaev A."/>
            <person name="Soop K."/>
            <person name="Spirin V."/>
            <person name="Szebenyi C."/>
            <person name="Tomsovsky M."/>
            <person name="Tulloss R.E."/>
            <person name="Uehling J."/>
            <person name="Grigoriev I.V."/>
            <person name="Vagvolgyi C."/>
            <person name="Papp T."/>
            <person name="Martin F.M."/>
            <person name="Miettinen O."/>
            <person name="Hibbett D.S."/>
            <person name="Nagy L.G."/>
        </authorList>
    </citation>
    <scope>NUCLEOTIDE SEQUENCE [LARGE SCALE GENOMIC DNA]</scope>
    <source>
        <strain evidence="4 5">CBS 962.96</strain>
    </source>
</reference>
<protein>
    <recommendedName>
        <fullName evidence="3">KOW domain-containing protein</fullName>
    </recommendedName>
</protein>
<feature type="compositionally biased region" description="Pro residues" evidence="2">
    <location>
        <begin position="412"/>
        <end position="427"/>
    </location>
</feature>
<dbReference type="EMBL" id="ML179054">
    <property type="protein sequence ID" value="THV04658.1"/>
    <property type="molecule type" value="Genomic_DNA"/>
</dbReference>
<feature type="region of interest" description="Disordered" evidence="2">
    <location>
        <begin position="396"/>
        <end position="455"/>
    </location>
</feature>
<accession>A0A4S8MNV5</accession>
<name>A0A4S8MNV5_DENBC</name>
<dbReference type="AlphaFoldDB" id="A0A4S8MNV5"/>
<feature type="domain" description="KOW" evidence="3">
    <location>
        <begin position="764"/>
        <end position="791"/>
    </location>
</feature>
<feature type="region of interest" description="Disordered" evidence="2">
    <location>
        <begin position="68"/>
        <end position="96"/>
    </location>
</feature>
<proteinExistence type="predicted"/>
<feature type="domain" description="KOW" evidence="3">
    <location>
        <begin position="875"/>
        <end position="902"/>
    </location>
</feature>
<dbReference type="SMART" id="SM00739">
    <property type="entry name" value="KOW"/>
    <property type="match status" value="3"/>
</dbReference>
<evidence type="ECO:0000259" key="3">
    <source>
        <dbReference type="SMART" id="SM00739"/>
    </source>
</evidence>
<evidence type="ECO:0000313" key="5">
    <source>
        <dbReference type="Proteomes" id="UP000297245"/>
    </source>
</evidence>
<dbReference type="InterPro" id="IPR005824">
    <property type="entry name" value="KOW"/>
</dbReference>
<evidence type="ECO:0000256" key="1">
    <source>
        <dbReference type="ARBA" id="ARBA00022581"/>
    </source>
</evidence>
<feature type="region of interest" description="Disordered" evidence="2">
    <location>
        <begin position="281"/>
        <end position="329"/>
    </location>
</feature>
<feature type="region of interest" description="Disordered" evidence="2">
    <location>
        <begin position="1"/>
        <end position="40"/>
    </location>
</feature>
<feature type="region of interest" description="Disordered" evidence="2">
    <location>
        <begin position="1178"/>
        <end position="1200"/>
    </location>
</feature>
<feature type="domain" description="KOW" evidence="3">
    <location>
        <begin position="703"/>
        <end position="730"/>
    </location>
</feature>
<dbReference type="PANTHER" id="PTHR13037">
    <property type="entry name" value="FORMIN"/>
    <property type="match status" value="1"/>
</dbReference>
<organism evidence="4 5">
    <name type="scientific">Dendrothele bispora (strain CBS 962.96)</name>
    <dbReference type="NCBI Taxonomy" id="1314807"/>
    <lineage>
        <taxon>Eukaryota</taxon>
        <taxon>Fungi</taxon>
        <taxon>Dikarya</taxon>
        <taxon>Basidiomycota</taxon>
        <taxon>Agaricomycotina</taxon>
        <taxon>Agaricomycetes</taxon>
        <taxon>Agaricomycetidae</taxon>
        <taxon>Agaricales</taxon>
        <taxon>Agaricales incertae sedis</taxon>
        <taxon>Dendrothele</taxon>
    </lineage>
</organism>
<feature type="compositionally biased region" description="Acidic residues" evidence="2">
    <location>
        <begin position="14"/>
        <end position="26"/>
    </location>
</feature>
<keyword evidence="5" id="KW-1185">Reference proteome</keyword>
<evidence type="ECO:0000313" key="4">
    <source>
        <dbReference type="EMBL" id="THV04658.1"/>
    </source>
</evidence>
<dbReference type="Proteomes" id="UP000297245">
    <property type="component" value="Unassembled WGS sequence"/>
</dbReference>
<sequence length="1200" mass="134295">MSNPYVDIEAIDDRFDEEEEEEEEEWQFINDNDQSTDEGTVEDYQKLRLLDMPHQSRSTDWSQTISSITEKYGGPSNVSSDEFHVSPSHQQPSSSREIRVANNQIPDSQLHLALRLDETSSFWRLKCKASEQYTLLFDLLSFLNPTISTPSRKITTPLIETAPVRWSHTPFPSNTCVRPKVSTSSDPRSCAWIALLDYVTSGQTIPEIHATLEIILKNKYDAADWHAAIAAATPEGDEYANAQVAVHELAAADGYPIAPVPASSNSSMTFVVSDLLRAAPPSFSSDPRSPTPAPVVPPDDQRASSAPPGRSLFSELPSSHEMEEAEDDKDVLSTLTGLPALIAPVSSSSTEECVLDASAKRAPTPLFLPSPSSSIVPLPSLEEMFQDAFIVTPASSLRDSTQRTASPLTAFSPPPPPIHHSPRPPTPSLDTASHPSPPTIPGPSAEPSDAAHPDSSSLPIRAAFCIPHVVDSIYLEGEPPFHPDTAKASPIMAYLRQHSAVRLKLGRLDMVRVLTGDVAGLLQWDRPFIQANTWVRIVKKGLFYGDVGLVTRRETSGGLPRLRVLLIPRPSPQFGQKRKSGQPPQALFYEPETHLFTGRWTDQRDYENGLVVVWLGDRQVTLKDIAITDSARYLFNRSGHPLLLRCLPPAPDSWVFELGEVVYSIQSDREKEGKVKSVEAQRCLVAYEDSADEYVAKSNLRKRFRSVDTVAVTDGPRKGEHGVIVAVWYETCEIALLRQNVVTELIVVHVNHCRQDRPRDGGGIPWINERVTVCRGQYCSYTGVVKDVFPPCPPHQLTKLEVWIPKLTLNVQLNHNDVYHTITRKMLKDAVPLTSQQQYFQQPGWSDKVESNVILDPLTGLRVKMDDPPMRTPQEPWLNKLVKVTHGPMKDYVGRVVGVNRAYDNPKFKSGLRITVQFDQTMLYTRGIGAREDWDYNWVLDCETGMLLDQAYPLRGYQKFYEPDIASIMIKPKVVSTIRQNTPDSRTPPPSPSHVLHDGGAWDPSAMTPMHPLFSSPSLVSSPPHWTMHPSLDGKTFFAAYKPPNGEERERVHATPDRAIGRVKITYQQKSVFAVYPEHIFDIAGKNAIKPTSYQGGILAVRGPHVGKYMRRIYIRYDNDEHWKDPWMTCMVFENWGTDEQRIAEDHILVDASDCAPCEERKLVGGLADHLKKVRELARKKVQKPRPDPSLNQNKRTKRK</sequence>